<evidence type="ECO:0000256" key="4">
    <source>
        <dbReference type="ARBA" id="ARBA00022840"/>
    </source>
</evidence>
<dbReference type="Pfam" id="PF20073">
    <property type="entry name" value="DUF6469"/>
    <property type="match status" value="1"/>
</dbReference>
<evidence type="ECO:0000256" key="1">
    <source>
        <dbReference type="ARBA" id="ARBA00022741"/>
    </source>
</evidence>
<keyword evidence="10" id="KW-1185">Reference proteome</keyword>
<feature type="domain" description="DNA2/NAM7 helicase helicase" evidence="6">
    <location>
        <begin position="266"/>
        <end position="466"/>
    </location>
</feature>
<dbReference type="AlphaFoldDB" id="A0ABC8T251"/>
<dbReference type="GO" id="GO:0016787">
    <property type="term" value="F:hydrolase activity"/>
    <property type="evidence" value="ECO:0007669"/>
    <property type="project" value="UniProtKB-KW"/>
</dbReference>
<organism evidence="9 10">
    <name type="scientific">Ilex paraguariensis</name>
    <name type="common">yerba mate</name>
    <dbReference type="NCBI Taxonomy" id="185542"/>
    <lineage>
        <taxon>Eukaryota</taxon>
        <taxon>Viridiplantae</taxon>
        <taxon>Streptophyta</taxon>
        <taxon>Embryophyta</taxon>
        <taxon>Tracheophyta</taxon>
        <taxon>Spermatophyta</taxon>
        <taxon>Magnoliopsida</taxon>
        <taxon>eudicotyledons</taxon>
        <taxon>Gunneridae</taxon>
        <taxon>Pentapetalae</taxon>
        <taxon>asterids</taxon>
        <taxon>campanulids</taxon>
        <taxon>Aquifoliales</taxon>
        <taxon>Aquifoliaceae</taxon>
        <taxon>Ilex</taxon>
    </lineage>
</organism>
<dbReference type="Gene3D" id="3.40.50.300">
    <property type="entry name" value="P-loop containing nucleotide triphosphate hydrolases"/>
    <property type="match status" value="3"/>
</dbReference>
<feature type="domain" description="DUF6469" evidence="8">
    <location>
        <begin position="88"/>
        <end position="218"/>
    </location>
</feature>
<comment type="caution">
    <text evidence="9">The sequence shown here is derived from an EMBL/GenBank/DDBJ whole genome shotgun (WGS) entry which is preliminary data.</text>
</comment>
<dbReference type="GO" id="GO:0005524">
    <property type="term" value="F:ATP binding"/>
    <property type="evidence" value="ECO:0007669"/>
    <property type="project" value="UniProtKB-KW"/>
</dbReference>
<feature type="region of interest" description="Disordered" evidence="5">
    <location>
        <begin position="421"/>
        <end position="452"/>
    </location>
</feature>
<keyword evidence="2" id="KW-0378">Hydrolase</keyword>
<reference evidence="9 10" key="1">
    <citation type="submission" date="2024-02" db="EMBL/GenBank/DDBJ databases">
        <authorList>
            <person name="Vignale AGUSTIN F."/>
            <person name="Sosa J E."/>
            <person name="Modenutti C."/>
        </authorList>
    </citation>
    <scope>NUCLEOTIDE SEQUENCE [LARGE SCALE GENOMIC DNA]</scope>
</reference>
<feature type="domain" description="DNA2/NAM7 helicase-like C-terminal" evidence="7">
    <location>
        <begin position="710"/>
        <end position="906"/>
    </location>
</feature>
<evidence type="ECO:0000256" key="5">
    <source>
        <dbReference type="SAM" id="MobiDB-lite"/>
    </source>
</evidence>
<dbReference type="FunFam" id="3.40.50.300:FF:000326">
    <property type="entry name" value="P-loop containing nucleoside triphosphate hydrolase"/>
    <property type="match status" value="1"/>
</dbReference>
<evidence type="ECO:0000313" key="9">
    <source>
        <dbReference type="EMBL" id="CAK9163499.1"/>
    </source>
</evidence>
<dbReference type="InterPro" id="IPR047187">
    <property type="entry name" value="SF1_C_Upf1"/>
</dbReference>
<dbReference type="Proteomes" id="UP001642360">
    <property type="component" value="Unassembled WGS sequence"/>
</dbReference>
<dbReference type="InterPro" id="IPR041677">
    <property type="entry name" value="DNA2/NAM7_AAA_11"/>
</dbReference>
<evidence type="ECO:0000259" key="8">
    <source>
        <dbReference type="Pfam" id="PF20073"/>
    </source>
</evidence>
<dbReference type="Pfam" id="PF13086">
    <property type="entry name" value="AAA_11"/>
    <property type="match status" value="2"/>
</dbReference>
<keyword evidence="3" id="KW-0347">Helicase</keyword>
<evidence type="ECO:0008006" key="11">
    <source>
        <dbReference type="Google" id="ProtNLM"/>
    </source>
</evidence>
<feature type="domain" description="DNA2/NAM7 helicase helicase" evidence="6">
    <location>
        <begin position="628"/>
        <end position="702"/>
    </location>
</feature>
<dbReference type="EMBL" id="CAUOFW020004041">
    <property type="protein sequence ID" value="CAK9163499.1"/>
    <property type="molecule type" value="Genomic_DNA"/>
</dbReference>
<evidence type="ECO:0000256" key="3">
    <source>
        <dbReference type="ARBA" id="ARBA00022806"/>
    </source>
</evidence>
<keyword evidence="4" id="KW-0067">ATP-binding</keyword>
<dbReference type="PANTHER" id="PTHR10887:SF522">
    <property type="entry name" value="P-LOOP CONTAINING NUCLEOSIDE TRIPHOSPHATE HYDROLASES SUPERFAMILY PROTEIN"/>
    <property type="match status" value="1"/>
</dbReference>
<dbReference type="GO" id="GO:0004386">
    <property type="term" value="F:helicase activity"/>
    <property type="evidence" value="ECO:0007669"/>
    <property type="project" value="UniProtKB-KW"/>
</dbReference>
<dbReference type="InterPro" id="IPR027417">
    <property type="entry name" value="P-loop_NTPase"/>
</dbReference>
<keyword evidence="1" id="KW-0547">Nucleotide-binding</keyword>
<evidence type="ECO:0000259" key="6">
    <source>
        <dbReference type="Pfam" id="PF13086"/>
    </source>
</evidence>
<dbReference type="InterPro" id="IPR045055">
    <property type="entry name" value="DNA2/NAM7-like"/>
</dbReference>
<evidence type="ECO:0000256" key="2">
    <source>
        <dbReference type="ARBA" id="ARBA00022801"/>
    </source>
</evidence>
<gene>
    <name evidence="9" type="ORF">ILEXP_LOCUS32546</name>
</gene>
<protein>
    <recommendedName>
        <fullName evidence="11">P-loop containing nucleoside triphosphate hydrolases superfamily protein</fullName>
    </recommendedName>
</protein>
<evidence type="ECO:0000259" key="7">
    <source>
        <dbReference type="Pfam" id="PF13087"/>
    </source>
</evidence>
<sequence>MMMNTASSKKAESRPRQGLIDLVFSWSIADVLNKDLYKGKVKEIPKTFSSTADYMNSFIYPLIEETHADLLSSMTNLPGAPMREILDVTISKDFKPPKALLYDITLTRLGEKENGNDKYEPEVGDLIVLTDVRPRCIDDLNRPKRSYLIALVRKAPDENEKEKRKRASDEFLDALQILSSQPIVFDESAADKDKKREKLFAVYLTNLTTNIRIWKALNSELEGGNMNIIKQVLQTDSADGENCTLCSIEVNDSVISKSREVIRPFKLDESQEDAVMRCIATRECNHRNTVKLIWGPPGTGKTKTAASLLFALLGLKCRTLGCAPTNIAVLGVTARFMSLVMNDLQYDTYGLGDIVLFGNGKRMKIDDHEDLFDVFLKFRVSCLVRCFAPLSGWKGMTELMIRLLEDPEGQYNLYLSKVKNDDENHDSEDEADDEQQDGGNGKSSGNQRKKNEINDFKGMKKKGIWKKFIVQILKENKKKKASSQVKCDKGKENGNRKGEAADKCHIPWTFEEFFTKRFNSISKKIIFCFTSLYTHLPTSFISLEVVKVMLKVPGLLQTVGTLLQSVPVTNEDLREVHNGIEGEGTRMRIYNELRMARTECLQLLKFIRETFDVPALTEHYDILSFEYDVRSFCLKNACLIFCTVSSSAKLHTEGKAPLEMLVIDEAAQLKECESAIPLQLFGLRHAILIGDEKQLPAMVQSEICEKAEFGRSLFERQVLLGKGKHLLKVQYRMHPSISLFPNKEFYDNQIMDGPNVKEKTYERHFLKGTMFGPYSFINVSHGVEQFHNSHSRKNMVEVAVVAEILASLFKEYVTRRQRVRVGVISPYKAQVFAIQKKLGKTYSTDVDSEFSVNVRSVDGFQGGEEDVIIISTVRCNVNGAVGFLSNHQRANVALTRARNCLWILGNGPTLINSGSVWKKLVMDAKARDCFYNAIDDRNLAQAITGVEGNLVVAMTWPVNPIPNADTTTLPHDDDDDMNQSLASQLAALNLRNEPGSSTASFR</sequence>
<dbReference type="InterPro" id="IPR045529">
    <property type="entry name" value="DUF6469"/>
</dbReference>
<dbReference type="SUPFAM" id="SSF52540">
    <property type="entry name" value="P-loop containing nucleoside triphosphate hydrolases"/>
    <property type="match status" value="1"/>
</dbReference>
<dbReference type="CDD" id="cd18808">
    <property type="entry name" value="SF1_C_Upf1"/>
    <property type="match status" value="1"/>
</dbReference>
<feature type="compositionally biased region" description="Acidic residues" evidence="5">
    <location>
        <begin position="423"/>
        <end position="436"/>
    </location>
</feature>
<dbReference type="Pfam" id="PF13087">
    <property type="entry name" value="AAA_12"/>
    <property type="match status" value="1"/>
</dbReference>
<dbReference type="GO" id="GO:0005694">
    <property type="term" value="C:chromosome"/>
    <property type="evidence" value="ECO:0007669"/>
    <property type="project" value="UniProtKB-ARBA"/>
</dbReference>
<dbReference type="InterPro" id="IPR041679">
    <property type="entry name" value="DNA2/NAM7-like_C"/>
</dbReference>
<dbReference type="PANTHER" id="PTHR10887">
    <property type="entry name" value="DNA2/NAM7 HELICASE FAMILY"/>
    <property type="match status" value="1"/>
</dbReference>
<proteinExistence type="predicted"/>
<name>A0ABC8T251_9AQUA</name>
<evidence type="ECO:0000313" key="10">
    <source>
        <dbReference type="Proteomes" id="UP001642360"/>
    </source>
</evidence>
<accession>A0ABC8T251</accession>